<gene>
    <name evidence="13" type="ORF">B0T45_17885</name>
</gene>
<evidence type="ECO:0000256" key="5">
    <source>
        <dbReference type="ARBA" id="ARBA00022989"/>
    </source>
</evidence>
<dbReference type="Gene3D" id="3.30.465.10">
    <property type="match status" value="1"/>
</dbReference>
<evidence type="ECO:0008006" key="15">
    <source>
        <dbReference type="Google" id="ProtNLM"/>
    </source>
</evidence>
<sequence length="439" mass="48478">MEILVLLCLILLNGLFAMAEIAIVSSRKVRLLQRADDGQRGAQAALKLANDPSRFLSTVQIGITSISILSGVYGEAALSEQLRRTMQDYPLLEPYSKPLSVALMVFIITLLSLIFGELVPKRLALLNPEAVATTLARPMLLLSRLSAPLVQALSRCTDGLLRLMGAKKSSDPSITEEEIRVLMEQGADEGVFDRAEQELVTNIFRLDNRKVAAVMTPRKDIVALDLDDAPELNHRLLQNHHFNHFPVCRGSVEQIVGVLHAKRVLDRMLTGQQPDVAAELSQPLYVPAKITLMQLLEQFKQTRHHMALVVDEYGELEGLVTMNDVLEAIVGDMPAISAENDDIAQREDGSWLIDGMLSLDRFKEFFDIDEALPGEAGGNIHTLGGMMMFQLGRVPSVTDRLDWNGFGFEVVDMDKTRVDKILVTRLPAPPTALPADDGI</sequence>
<evidence type="ECO:0000256" key="4">
    <source>
        <dbReference type="ARBA" id="ARBA00022737"/>
    </source>
</evidence>
<dbReference type="InterPro" id="IPR000644">
    <property type="entry name" value="CBS_dom"/>
</dbReference>
<keyword evidence="5 9" id="KW-1133">Transmembrane helix</keyword>
<dbReference type="Pfam" id="PF00571">
    <property type="entry name" value="CBS"/>
    <property type="match status" value="1"/>
</dbReference>
<evidence type="ECO:0000256" key="7">
    <source>
        <dbReference type="ARBA" id="ARBA00023136"/>
    </source>
</evidence>
<feature type="transmembrane region" description="Helical" evidence="10">
    <location>
        <begin position="55"/>
        <end position="78"/>
    </location>
</feature>
<evidence type="ECO:0000259" key="11">
    <source>
        <dbReference type="PROSITE" id="PS51371"/>
    </source>
</evidence>
<dbReference type="Pfam" id="PF01595">
    <property type="entry name" value="CNNM"/>
    <property type="match status" value="1"/>
</dbReference>
<name>A0A1W0CJZ7_9NEIS</name>
<comment type="caution">
    <text evidence="13">The sequence shown here is derived from an EMBL/GenBank/DDBJ whole genome shotgun (WGS) entry which is preliminary data.</text>
</comment>
<evidence type="ECO:0000256" key="1">
    <source>
        <dbReference type="ARBA" id="ARBA00004651"/>
    </source>
</evidence>
<evidence type="ECO:0000259" key="12">
    <source>
        <dbReference type="PROSITE" id="PS51846"/>
    </source>
</evidence>
<evidence type="ECO:0000256" key="9">
    <source>
        <dbReference type="PROSITE-ProRule" id="PRU01193"/>
    </source>
</evidence>
<feature type="transmembrane region" description="Helical" evidence="10">
    <location>
        <begin position="99"/>
        <end position="119"/>
    </location>
</feature>
<reference evidence="13 14" key="1">
    <citation type="submission" date="2017-02" db="EMBL/GenBank/DDBJ databases">
        <title>Chromobacterium haemolyticum H5244.</title>
        <authorList>
            <person name="Gulvik C.A."/>
        </authorList>
    </citation>
    <scope>NUCLEOTIDE SEQUENCE [LARGE SCALE GENOMIC DNA]</scope>
    <source>
        <strain evidence="13 14">H5244</strain>
    </source>
</reference>
<dbReference type="GO" id="GO:0050660">
    <property type="term" value="F:flavin adenine dinucleotide binding"/>
    <property type="evidence" value="ECO:0007669"/>
    <property type="project" value="InterPro"/>
</dbReference>
<evidence type="ECO:0000256" key="8">
    <source>
        <dbReference type="PROSITE-ProRule" id="PRU00703"/>
    </source>
</evidence>
<dbReference type="SMART" id="SM00116">
    <property type="entry name" value="CBS"/>
    <property type="match status" value="2"/>
</dbReference>
<dbReference type="SUPFAM" id="SSF56176">
    <property type="entry name" value="FAD-binding/transporter-associated domain-like"/>
    <property type="match status" value="1"/>
</dbReference>
<accession>A0A1W0CJZ7</accession>
<dbReference type="InterPro" id="IPR044751">
    <property type="entry name" value="Ion_transp-like_CBS"/>
</dbReference>
<feature type="domain" description="CBS" evidence="11">
    <location>
        <begin position="279"/>
        <end position="339"/>
    </location>
</feature>
<keyword evidence="4" id="KW-0677">Repeat</keyword>
<evidence type="ECO:0000313" key="13">
    <source>
        <dbReference type="EMBL" id="OQS35036.1"/>
    </source>
</evidence>
<dbReference type="AlphaFoldDB" id="A0A1W0CJZ7"/>
<dbReference type="InterPro" id="IPR036318">
    <property type="entry name" value="FAD-bd_PCMH-like_sf"/>
</dbReference>
<organism evidence="13 14">
    <name type="scientific">Chromobacterium haemolyticum</name>
    <dbReference type="NCBI Taxonomy" id="394935"/>
    <lineage>
        <taxon>Bacteria</taxon>
        <taxon>Pseudomonadati</taxon>
        <taxon>Pseudomonadota</taxon>
        <taxon>Betaproteobacteria</taxon>
        <taxon>Neisseriales</taxon>
        <taxon>Chromobacteriaceae</taxon>
        <taxon>Chromobacterium</taxon>
    </lineage>
</organism>
<evidence type="ECO:0000256" key="10">
    <source>
        <dbReference type="SAM" id="Phobius"/>
    </source>
</evidence>
<feature type="domain" description="CNNM transmembrane" evidence="12">
    <location>
        <begin position="1"/>
        <end position="196"/>
    </location>
</feature>
<dbReference type="PROSITE" id="PS51846">
    <property type="entry name" value="CNNM"/>
    <property type="match status" value="1"/>
</dbReference>
<dbReference type="InterPro" id="IPR051676">
    <property type="entry name" value="UPF0053_domain"/>
</dbReference>
<dbReference type="Pfam" id="PF03471">
    <property type="entry name" value="CorC_HlyC"/>
    <property type="match status" value="1"/>
</dbReference>
<proteinExistence type="predicted"/>
<dbReference type="PANTHER" id="PTHR43099">
    <property type="entry name" value="UPF0053 PROTEIN YRKA"/>
    <property type="match status" value="1"/>
</dbReference>
<keyword evidence="3 9" id="KW-0812">Transmembrane</keyword>
<dbReference type="PANTHER" id="PTHR43099:SF2">
    <property type="entry name" value="UPF0053 PROTEIN YRKA"/>
    <property type="match status" value="1"/>
</dbReference>
<dbReference type="Proteomes" id="UP000192721">
    <property type="component" value="Unassembled WGS sequence"/>
</dbReference>
<dbReference type="EMBL" id="MUKV01000029">
    <property type="protein sequence ID" value="OQS35036.1"/>
    <property type="molecule type" value="Genomic_DNA"/>
</dbReference>
<dbReference type="InterPro" id="IPR016169">
    <property type="entry name" value="FAD-bd_PCMH_sub2"/>
</dbReference>
<dbReference type="PROSITE" id="PS51371">
    <property type="entry name" value="CBS"/>
    <property type="match status" value="2"/>
</dbReference>
<keyword evidence="6 8" id="KW-0129">CBS domain</keyword>
<comment type="subcellular location">
    <subcellularLocation>
        <location evidence="1">Cell membrane</location>
        <topology evidence="1">Multi-pass membrane protein</topology>
    </subcellularLocation>
</comment>
<evidence type="ECO:0000313" key="14">
    <source>
        <dbReference type="Proteomes" id="UP000192721"/>
    </source>
</evidence>
<dbReference type="GO" id="GO:0005886">
    <property type="term" value="C:plasma membrane"/>
    <property type="evidence" value="ECO:0007669"/>
    <property type="project" value="UniProtKB-SubCell"/>
</dbReference>
<keyword evidence="2" id="KW-1003">Cell membrane</keyword>
<evidence type="ECO:0000256" key="6">
    <source>
        <dbReference type="ARBA" id="ARBA00023122"/>
    </source>
</evidence>
<evidence type="ECO:0000256" key="2">
    <source>
        <dbReference type="ARBA" id="ARBA00022475"/>
    </source>
</evidence>
<dbReference type="InterPro" id="IPR005170">
    <property type="entry name" value="Transptr-assoc_dom"/>
</dbReference>
<feature type="domain" description="CBS" evidence="11">
    <location>
        <begin position="215"/>
        <end position="276"/>
    </location>
</feature>
<keyword evidence="7 9" id="KW-0472">Membrane</keyword>
<evidence type="ECO:0000256" key="3">
    <source>
        <dbReference type="ARBA" id="ARBA00022692"/>
    </source>
</evidence>
<dbReference type="InterPro" id="IPR002550">
    <property type="entry name" value="CNNM"/>
</dbReference>
<dbReference type="SUPFAM" id="SSF54631">
    <property type="entry name" value="CBS-domain pair"/>
    <property type="match status" value="1"/>
</dbReference>
<dbReference type="CDD" id="cd04590">
    <property type="entry name" value="CBS_pair_CorC_HlyC_assoc"/>
    <property type="match status" value="1"/>
</dbReference>
<dbReference type="Gene3D" id="3.10.580.10">
    <property type="entry name" value="CBS-domain"/>
    <property type="match status" value="1"/>
</dbReference>
<dbReference type="RefSeq" id="WP_043636502.1">
    <property type="nucleotide sequence ID" value="NZ_CP109905.1"/>
</dbReference>
<dbReference type="SMART" id="SM01091">
    <property type="entry name" value="CorC_HlyC"/>
    <property type="match status" value="1"/>
</dbReference>
<protein>
    <recommendedName>
        <fullName evidence="15">HlyC/CorC family transporter</fullName>
    </recommendedName>
</protein>
<dbReference type="InterPro" id="IPR046342">
    <property type="entry name" value="CBS_dom_sf"/>
</dbReference>